<evidence type="ECO:0000256" key="3">
    <source>
        <dbReference type="ARBA" id="ARBA00022729"/>
    </source>
</evidence>
<proteinExistence type="inferred from homology"/>
<dbReference type="CDD" id="cd06308">
    <property type="entry name" value="PBP1_sensor_kinase-like"/>
    <property type="match status" value="1"/>
</dbReference>
<dbReference type="AlphaFoldDB" id="A0A537LFV0"/>
<accession>A0A537LFV0</accession>
<dbReference type="Gene3D" id="3.40.50.2300">
    <property type="match status" value="2"/>
</dbReference>
<dbReference type="SUPFAM" id="SSF53822">
    <property type="entry name" value="Periplasmic binding protein-like I"/>
    <property type="match status" value="1"/>
</dbReference>
<protein>
    <submittedName>
        <fullName evidence="5">Substrate-binding domain-containing protein</fullName>
    </submittedName>
</protein>
<comment type="similarity">
    <text evidence="2">Belongs to the bacterial solute-binding protein 2 family.</text>
</comment>
<keyword evidence="3" id="KW-0732">Signal</keyword>
<reference evidence="5 6" key="1">
    <citation type="journal article" date="2019" name="Nat. Microbiol.">
        <title>Mediterranean grassland soil C-N compound turnover is dependent on rainfall and depth, and is mediated by genomically divergent microorganisms.</title>
        <authorList>
            <person name="Diamond S."/>
            <person name="Andeer P.F."/>
            <person name="Li Z."/>
            <person name="Crits-Christoph A."/>
            <person name="Burstein D."/>
            <person name="Anantharaman K."/>
            <person name="Lane K.R."/>
            <person name="Thomas B.C."/>
            <person name="Pan C."/>
            <person name="Northen T.R."/>
            <person name="Banfield J.F."/>
        </authorList>
    </citation>
    <scope>NUCLEOTIDE SEQUENCE [LARGE SCALE GENOMIC DNA]</scope>
    <source>
        <strain evidence="5">NP_4</strain>
    </source>
</reference>
<dbReference type="PANTHER" id="PTHR46847">
    <property type="entry name" value="D-ALLOSE-BINDING PERIPLASMIC PROTEIN-RELATED"/>
    <property type="match status" value="1"/>
</dbReference>
<dbReference type="PANTHER" id="PTHR46847:SF1">
    <property type="entry name" value="D-ALLOSE-BINDING PERIPLASMIC PROTEIN-RELATED"/>
    <property type="match status" value="1"/>
</dbReference>
<evidence type="ECO:0000259" key="4">
    <source>
        <dbReference type="Pfam" id="PF13407"/>
    </source>
</evidence>
<gene>
    <name evidence="5" type="ORF">E6H01_01100</name>
</gene>
<dbReference type="InterPro" id="IPR025997">
    <property type="entry name" value="SBP_2_dom"/>
</dbReference>
<organism evidence="5 6">
    <name type="scientific">Candidatus Segetimicrobium genomatis</name>
    <dbReference type="NCBI Taxonomy" id="2569760"/>
    <lineage>
        <taxon>Bacteria</taxon>
        <taxon>Bacillati</taxon>
        <taxon>Candidatus Sysuimicrobiota</taxon>
        <taxon>Candidatus Sysuimicrobiia</taxon>
        <taxon>Candidatus Sysuimicrobiales</taxon>
        <taxon>Candidatus Segetimicrobiaceae</taxon>
        <taxon>Candidatus Segetimicrobium</taxon>
    </lineage>
</organism>
<dbReference type="GO" id="GO:0030313">
    <property type="term" value="C:cell envelope"/>
    <property type="evidence" value="ECO:0007669"/>
    <property type="project" value="UniProtKB-SubCell"/>
</dbReference>
<dbReference type="Proteomes" id="UP000319353">
    <property type="component" value="Unassembled WGS sequence"/>
</dbReference>
<name>A0A537LFV0_9BACT</name>
<evidence type="ECO:0000256" key="2">
    <source>
        <dbReference type="ARBA" id="ARBA00007639"/>
    </source>
</evidence>
<sequence>MRAVGLLLVASLVLVLLPGLAPIQAQGTQDPKALAALYKTLPFQNVYPLPEGPVALGGTVRTIKIGFSQTGFNHPWRIEMINSARAEVARHPNVQIIVTDGKVDVVKQSGDIADLLAQGVDAIVMSPVEDAGLRAAARKAMQAGKPVIVLDRDVSVDKTLFMGQSNVTMAAGVASVLVEQLKKKYGAPRGNVVEITGLLGSTPAQGRHQGFESIVKQYPDIKVLATGDGQWIREPAVKLMEDWLVRFPKIDAVFSHAEESSWGAQLAIERAGRKDEGIMHFTHDSSNQGFCSVKAGLFLADGNYTPYLGHIGVRAALYALMGKELANKKQYAYGFKYDLPDLPVLTKANVDQWLGKGWGDWDRQNCGKYFIP</sequence>
<comment type="subcellular location">
    <subcellularLocation>
        <location evidence="1">Cell envelope</location>
    </subcellularLocation>
</comment>
<dbReference type="Pfam" id="PF13407">
    <property type="entry name" value="Peripla_BP_4"/>
    <property type="match status" value="1"/>
</dbReference>
<dbReference type="GO" id="GO:0030246">
    <property type="term" value="F:carbohydrate binding"/>
    <property type="evidence" value="ECO:0007669"/>
    <property type="project" value="UniProtKB-ARBA"/>
</dbReference>
<comment type="caution">
    <text evidence="5">The sequence shown here is derived from an EMBL/GenBank/DDBJ whole genome shotgun (WGS) entry which is preliminary data.</text>
</comment>
<evidence type="ECO:0000313" key="6">
    <source>
        <dbReference type="Proteomes" id="UP000319353"/>
    </source>
</evidence>
<dbReference type="InterPro" id="IPR028082">
    <property type="entry name" value="Peripla_BP_I"/>
</dbReference>
<feature type="domain" description="Periplasmic binding protein" evidence="4">
    <location>
        <begin position="65"/>
        <end position="324"/>
    </location>
</feature>
<evidence type="ECO:0000313" key="5">
    <source>
        <dbReference type="EMBL" id="TMJ06587.1"/>
    </source>
</evidence>
<dbReference type="EMBL" id="VBAL01000011">
    <property type="protein sequence ID" value="TMJ06587.1"/>
    <property type="molecule type" value="Genomic_DNA"/>
</dbReference>
<evidence type="ECO:0000256" key="1">
    <source>
        <dbReference type="ARBA" id="ARBA00004196"/>
    </source>
</evidence>